<sequence>MGGIMRFVNRLCQPVAMIVEVANGRRTTAVVVSIQDIHPGKEISRAQRRSCELLATFQDRCELVATKASPWQAADAAKLSSSFTFGFAPPSASAPPRFRPPLPMPKHSGTTNYSMANGDRLLALVEKMLPLGRDE</sequence>
<comment type="caution">
    <text evidence="1">The sequence shown here is derived from an EMBL/GenBank/DDBJ whole genome shotgun (WGS) entry which is preliminary data.</text>
</comment>
<dbReference type="AlphaFoldDB" id="A0A6A3I5J7"/>
<name>A0A6A3I5J7_9STRA</name>
<dbReference type="Proteomes" id="UP000429607">
    <property type="component" value="Unassembled WGS sequence"/>
</dbReference>
<dbReference type="EMBL" id="QXFV01003412">
    <property type="protein sequence ID" value="KAE8976987.1"/>
    <property type="molecule type" value="Genomic_DNA"/>
</dbReference>
<dbReference type="Gene3D" id="2.170.270.10">
    <property type="entry name" value="SET domain"/>
    <property type="match status" value="1"/>
</dbReference>
<accession>A0A6A3I5J7</accession>
<evidence type="ECO:0000313" key="2">
    <source>
        <dbReference type="Proteomes" id="UP000429607"/>
    </source>
</evidence>
<protein>
    <submittedName>
        <fullName evidence="1">Uncharacterized protein</fullName>
    </submittedName>
</protein>
<dbReference type="InterPro" id="IPR046341">
    <property type="entry name" value="SET_dom_sf"/>
</dbReference>
<evidence type="ECO:0000313" key="1">
    <source>
        <dbReference type="EMBL" id="KAE8976987.1"/>
    </source>
</evidence>
<proteinExistence type="predicted"/>
<gene>
    <name evidence="1" type="ORF">PR001_g25256</name>
</gene>
<reference evidence="1 2" key="1">
    <citation type="submission" date="2018-09" db="EMBL/GenBank/DDBJ databases">
        <title>Genomic investigation of the strawberry pathogen Phytophthora fragariae indicates pathogenicity is determined by transcriptional variation in three key races.</title>
        <authorList>
            <person name="Adams T.M."/>
            <person name="Armitage A.D."/>
            <person name="Sobczyk M.K."/>
            <person name="Bates H.J."/>
            <person name="Dunwell J.M."/>
            <person name="Nellist C.F."/>
            <person name="Harrison R.J."/>
        </authorList>
    </citation>
    <scope>NUCLEOTIDE SEQUENCE [LARGE SCALE GENOMIC DNA]</scope>
    <source>
        <strain evidence="1 2">SCRP249</strain>
    </source>
</reference>
<organism evidence="1 2">
    <name type="scientific">Phytophthora rubi</name>
    <dbReference type="NCBI Taxonomy" id="129364"/>
    <lineage>
        <taxon>Eukaryota</taxon>
        <taxon>Sar</taxon>
        <taxon>Stramenopiles</taxon>
        <taxon>Oomycota</taxon>
        <taxon>Peronosporomycetes</taxon>
        <taxon>Peronosporales</taxon>
        <taxon>Peronosporaceae</taxon>
        <taxon>Phytophthora</taxon>
    </lineage>
</organism>